<dbReference type="GO" id="GO:0000160">
    <property type="term" value="P:phosphorelay signal transduction system"/>
    <property type="evidence" value="ECO:0007669"/>
    <property type="project" value="InterPro"/>
</dbReference>
<name>A0A6P0GJL1_9ACTN</name>
<dbReference type="Pfam" id="PF00196">
    <property type="entry name" value="GerE"/>
    <property type="match status" value="1"/>
</dbReference>
<feature type="domain" description="Response regulatory" evidence="7">
    <location>
        <begin position="2"/>
        <end position="118"/>
    </location>
</feature>
<proteinExistence type="predicted"/>
<dbReference type="PROSITE" id="PS50110">
    <property type="entry name" value="RESPONSE_REGULATORY"/>
    <property type="match status" value="1"/>
</dbReference>
<dbReference type="PROSITE" id="PS50043">
    <property type="entry name" value="HTH_LUXR_2"/>
    <property type="match status" value="1"/>
</dbReference>
<protein>
    <submittedName>
        <fullName evidence="8">Response regulator transcription factor</fullName>
    </submittedName>
</protein>
<dbReference type="InterPro" id="IPR011006">
    <property type="entry name" value="CheY-like_superfamily"/>
</dbReference>
<organism evidence="8 9">
    <name type="scientific">Geodermatophilus normandii</name>
    <dbReference type="NCBI Taxonomy" id="1137989"/>
    <lineage>
        <taxon>Bacteria</taxon>
        <taxon>Bacillati</taxon>
        <taxon>Actinomycetota</taxon>
        <taxon>Actinomycetes</taxon>
        <taxon>Geodermatophilales</taxon>
        <taxon>Geodermatophilaceae</taxon>
        <taxon>Geodermatophilus</taxon>
    </lineage>
</organism>
<dbReference type="CDD" id="cd17535">
    <property type="entry name" value="REC_NarL-like"/>
    <property type="match status" value="1"/>
</dbReference>
<keyword evidence="3" id="KW-0238">DNA-binding</keyword>
<evidence type="ECO:0000259" key="7">
    <source>
        <dbReference type="PROSITE" id="PS50110"/>
    </source>
</evidence>
<evidence type="ECO:0000259" key="6">
    <source>
        <dbReference type="PROSITE" id="PS50043"/>
    </source>
</evidence>
<dbReference type="SUPFAM" id="SSF46894">
    <property type="entry name" value="C-terminal effector domain of the bipartite response regulators"/>
    <property type="match status" value="1"/>
</dbReference>
<dbReference type="SMART" id="SM00448">
    <property type="entry name" value="REC"/>
    <property type="match status" value="1"/>
</dbReference>
<dbReference type="CDD" id="cd06170">
    <property type="entry name" value="LuxR_C_like"/>
    <property type="match status" value="1"/>
</dbReference>
<evidence type="ECO:0000313" key="9">
    <source>
        <dbReference type="Proteomes" id="UP000471126"/>
    </source>
</evidence>
<dbReference type="PANTHER" id="PTHR43214:SF24">
    <property type="entry name" value="TRANSCRIPTIONAL REGULATORY PROTEIN NARL-RELATED"/>
    <property type="match status" value="1"/>
</dbReference>
<evidence type="ECO:0000256" key="4">
    <source>
        <dbReference type="ARBA" id="ARBA00023163"/>
    </source>
</evidence>
<dbReference type="InterPro" id="IPR058245">
    <property type="entry name" value="NreC/VraR/RcsB-like_REC"/>
</dbReference>
<keyword evidence="2" id="KW-0805">Transcription regulation</keyword>
<dbReference type="SMART" id="SM00421">
    <property type="entry name" value="HTH_LUXR"/>
    <property type="match status" value="1"/>
</dbReference>
<keyword evidence="4" id="KW-0804">Transcription</keyword>
<dbReference type="InterPro" id="IPR016032">
    <property type="entry name" value="Sig_transdc_resp-reg_C-effctor"/>
</dbReference>
<evidence type="ECO:0000256" key="3">
    <source>
        <dbReference type="ARBA" id="ARBA00023125"/>
    </source>
</evidence>
<evidence type="ECO:0000313" key="8">
    <source>
        <dbReference type="EMBL" id="NEM07523.1"/>
    </source>
</evidence>
<feature type="domain" description="HTH luxR-type" evidence="6">
    <location>
        <begin position="148"/>
        <end position="213"/>
    </location>
</feature>
<dbReference type="Pfam" id="PF00072">
    <property type="entry name" value="Response_reg"/>
    <property type="match status" value="1"/>
</dbReference>
<dbReference type="PANTHER" id="PTHR43214">
    <property type="entry name" value="TWO-COMPONENT RESPONSE REGULATOR"/>
    <property type="match status" value="1"/>
</dbReference>
<comment type="caution">
    <text evidence="8">The sequence shown here is derived from an EMBL/GenBank/DDBJ whole genome shotgun (WGS) entry which is preliminary data.</text>
</comment>
<reference evidence="8 9" key="1">
    <citation type="submission" date="2019-12" db="EMBL/GenBank/DDBJ databases">
        <title>WGS of CPCC 203550 I12A-02606.</title>
        <authorList>
            <person name="Jiang Z."/>
        </authorList>
    </citation>
    <scope>NUCLEOTIDE SEQUENCE [LARGE SCALE GENOMIC DNA]</scope>
    <source>
        <strain evidence="8 9">I12A-02606</strain>
    </source>
</reference>
<dbReference type="EMBL" id="JAAGWE010000027">
    <property type="protein sequence ID" value="NEM07523.1"/>
    <property type="molecule type" value="Genomic_DNA"/>
</dbReference>
<dbReference type="PRINTS" id="PR00038">
    <property type="entry name" value="HTHLUXR"/>
</dbReference>
<evidence type="ECO:0000256" key="1">
    <source>
        <dbReference type="ARBA" id="ARBA00022553"/>
    </source>
</evidence>
<evidence type="ECO:0000256" key="5">
    <source>
        <dbReference type="PROSITE-ProRule" id="PRU00169"/>
    </source>
</evidence>
<dbReference type="Proteomes" id="UP000471126">
    <property type="component" value="Unassembled WGS sequence"/>
</dbReference>
<dbReference type="Gene3D" id="3.40.50.2300">
    <property type="match status" value="1"/>
</dbReference>
<evidence type="ECO:0000256" key="2">
    <source>
        <dbReference type="ARBA" id="ARBA00023015"/>
    </source>
</evidence>
<dbReference type="AlphaFoldDB" id="A0A6P0GJL1"/>
<sequence>MRVLLVDDEELVRFGLRTVLEAAGDMDVVGEAGDGAAGVAAARELRPDVVLTDIRMPGTDGLTATREILALPHPPQVAVLTTFHVDEYVYAALAAGAAGFLLKDTPPRQIAAAVRAVADGTATLSPAVTAGLIASYVDSRATPRRAEALQRVAALSEREREVLTLLGSGGSNAELAGRLFVSEATVKTYVSRLLTKLDLANRTQAAILAHEAGLLDG</sequence>
<dbReference type="InterPro" id="IPR039420">
    <property type="entry name" value="WalR-like"/>
</dbReference>
<accession>A0A6P0GJL1</accession>
<dbReference type="InterPro" id="IPR001789">
    <property type="entry name" value="Sig_transdc_resp-reg_receiver"/>
</dbReference>
<dbReference type="InterPro" id="IPR000792">
    <property type="entry name" value="Tscrpt_reg_LuxR_C"/>
</dbReference>
<keyword evidence="1 5" id="KW-0597">Phosphoprotein</keyword>
<dbReference type="SUPFAM" id="SSF52172">
    <property type="entry name" value="CheY-like"/>
    <property type="match status" value="1"/>
</dbReference>
<dbReference type="GO" id="GO:0006355">
    <property type="term" value="P:regulation of DNA-templated transcription"/>
    <property type="evidence" value="ECO:0007669"/>
    <property type="project" value="InterPro"/>
</dbReference>
<feature type="modified residue" description="4-aspartylphosphate" evidence="5">
    <location>
        <position position="53"/>
    </location>
</feature>
<gene>
    <name evidence="8" type="ORF">GCU54_16110</name>
</gene>
<dbReference type="GO" id="GO:0003677">
    <property type="term" value="F:DNA binding"/>
    <property type="evidence" value="ECO:0007669"/>
    <property type="project" value="UniProtKB-KW"/>
</dbReference>